<keyword evidence="4" id="KW-1185">Reference proteome</keyword>
<feature type="region of interest" description="Disordered" evidence="1">
    <location>
        <begin position="39"/>
        <end position="58"/>
    </location>
</feature>
<keyword evidence="2" id="KW-0472">Membrane</keyword>
<feature type="compositionally biased region" description="Polar residues" evidence="1">
    <location>
        <begin position="165"/>
        <end position="177"/>
    </location>
</feature>
<evidence type="ECO:0000313" key="4">
    <source>
        <dbReference type="Proteomes" id="UP000027138"/>
    </source>
</evidence>
<evidence type="ECO:0000256" key="2">
    <source>
        <dbReference type="SAM" id="Phobius"/>
    </source>
</evidence>
<feature type="region of interest" description="Disordered" evidence="1">
    <location>
        <begin position="141"/>
        <end position="196"/>
    </location>
</feature>
<proteinExistence type="predicted"/>
<protein>
    <submittedName>
        <fullName evidence="3">Uncharacterized protein</fullName>
    </submittedName>
</protein>
<keyword evidence="2" id="KW-1133">Transmembrane helix</keyword>
<keyword evidence="2" id="KW-0812">Transmembrane</keyword>
<evidence type="ECO:0000313" key="3">
    <source>
        <dbReference type="EMBL" id="KDP44412.1"/>
    </source>
</evidence>
<feature type="transmembrane region" description="Helical" evidence="2">
    <location>
        <begin position="12"/>
        <end position="33"/>
    </location>
</feature>
<dbReference type="Proteomes" id="UP000027138">
    <property type="component" value="Unassembled WGS sequence"/>
</dbReference>
<organism evidence="3 4">
    <name type="scientific">Jatropha curcas</name>
    <name type="common">Barbados nut</name>
    <dbReference type="NCBI Taxonomy" id="180498"/>
    <lineage>
        <taxon>Eukaryota</taxon>
        <taxon>Viridiplantae</taxon>
        <taxon>Streptophyta</taxon>
        <taxon>Embryophyta</taxon>
        <taxon>Tracheophyta</taxon>
        <taxon>Spermatophyta</taxon>
        <taxon>Magnoliopsida</taxon>
        <taxon>eudicotyledons</taxon>
        <taxon>Gunneridae</taxon>
        <taxon>Pentapetalae</taxon>
        <taxon>rosids</taxon>
        <taxon>fabids</taxon>
        <taxon>Malpighiales</taxon>
        <taxon>Euphorbiaceae</taxon>
        <taxon>Crotonoideae</taxon>
        <taxon>Jatropheae</taxon>
        <taxon>Jatropha</taxon>
    </lineage>
</organism>
<gene>
    <name evidence="3" type="ORF">JCGZ_19427</name>
</gene>
<feature type="region of interest" description="Disordered" evidence="1">
    <location>
        <begin position="82"/>
        <end position="101"/>
    </location>
</feature>
<dbReference type="AlphaFoldDB" id="A0A067L7M0"/>
<sequence>MWMRRDYPSSTSSFFFRYVWGFIFCSAHVPALLPSIPSSSTPFPGPAESSPVSQSPTAPAFVTSFATSAEPRNQLNLVAGQHSETGGDEAGPSRHPGGSISAIETSQLLPDHSAEEISALQAHVDEQERQLTKLRAHVVRMPGHHGDGNSSSDPPSAIDPHVSTALHQPLSSPLDTNTADDTLVTPTDTTTHPADTTINPVDTTWIVQRTDIKDLISDHFSFP</sequence>
<dbReference type="EMBL" id="KK914252">
    <property type="protein sequence ID" value="KDP44412.1"/>
    <property type="molecule type" value="Genomic_DNA"/>
</dbReference>
<evidence type="ECO:0000256" key="1">
    <source>
        <dbReference type="SAM" id="MobiDB-lite"/>
    </source>
</evidence>
<accession>A0A067L7M0</accession>
<name>A0A067L7M0_JATCU</name>
<feature type="compositionally biased region" description="Low complexity" evidence="1">
    <location>
        <begin position="179"/>
        <end position="196"/>
    </location>
</feature>
<reference evidence="3 4" key="1">
    <citation type="journal article" date="2014" name="PLoS ONE">
        <title>Global Analysis of Gene Expression Profiles in Physic Nut (Jatropha curcas L.) Seedlings Exposed to Salt Stress.</title>
        <authorList>
            <person name="Zhang L."/>
            <person name="Zhang C."/>
            <person name="Wu P."/>
            <person name="Chen Y."/>
            <person name="Li M."/>
            <person name="Jiang H."/>
            <person name="Wu G."/>
        </authorList>
    </citation>
    <scope>NUCLEOTIDE SEQUENCE [LARGE SCALE GENOMIC DNA]</scope>
    <source>
        <strain evidence="4">cv. GZQX0401</strain>
        <tissue evidence="3">Young leaves</tissue>
    </source>
</reference>